<protein>
    <submittedName>
        <fullName evidence="1">Uncharacterized protein</fullName>
    </submittedName>
</protein>
<proteinExistence type="predicted"/>
<evidence type="ECO:0000313" key="1">
    <source>
        <dbReference type="EMBL" id="PKU84904.1"/>
    </source>
</evidence>
<reference evidence="1 2" key="2">
    <citation type="journal article" date="2017" name="Nature">
        <title>The Apostasia genome and the evolution of orchids.</title>
        <authorList>
            <person name="Zhang G.Q."/>
            <person name="Liu K.W."/>
            <person name="Li Z."/>
            <person name="Lohaus R."/>
            <person name="Hsiao Y.Y."/>
            <person name="Niu S.C."/>
            <person name="Wang J.Y."/>
            <person name="Lin Y.C."/>
            <person name="Xu Q."/>
            <person name="Chen L.J."/>
            <person name="Yoshida K."/>
            <person name="Fujiwara S."/>
            <person name="Wang Z.W."/>
            <person name="Zhang Y.Q."/>
            <person name="Mitsuda N."/>
            <person name="Wang M."/>
            <person name="Liu G.H."/>
            <person name="Pecoraro L."/>
            <person name="Huang H.X."/>
            <person name="Xiao X.J."/>
            <person name="Lin M."/>
            <person name="Wu X.Y."/>
            <person name="Wu W.L."/>
            <person name="Chen Y.Y."/>
            <person name="Chang S.B."/>
            <person name="Sakamoto S."/>
            <person name="Ohme-Takagi M."/>
            <person name="Yagi M."/>
            <person name="Zeng S.J."/>
            <person name="Shen C.Y."/>
            <person name="Yeh C.M."/>
            <person name="Luo Y.B."/>
            <person name="Tsai W.C."/>
            <person name="Van de Peer Y."/>
            <person name="Liu Z.J."/>
        </authorList>
    </citation>
    <scope>NUCLEOTIDE SEQUENCE [LARGE SCALE GENOMIC DNA]</scope>
    <source>
        <tissue evidence="1">The whole plant</tissue>
    </source>
</reference>
<gene>
    <name evidence="1" type="ORF">MA16_Dca026752</name>
</gene>
<accession>A0A2I0XAJ0</accession>
<name>A0A2I0XAJ0_9ASPA</name>
<keyword evidence="2" id="KW-1185">Reference proteome</keyword>
<sequence length="126" mass="13730">MIAEKRLKGARATGFQRDFGRIFAKIVDPTGKLTRELRLAILRSSCRSWELEEAAHSDMALSSCTGSWVLSSSNSLLDAVNSHIASCSSLIESKGVAASAEPGLGTEWYRAAMHSEGVIWRILFSL</sequence>
<reference evidence="1 2" key="1">
    <citation type="journal article" date="2016" name="Sci. Rep.">
        <title>The Dendrobium catenatum Lindl. genome sequence provides insights into polysaccharide synthase, floral development and adaptive evolution.</title>
        <authorList>
            <person name="Zhang G.Q."/>
            <person name="Xu Q."/>
            <person name="Bian C."/>
            <person name="Tsai W.C."/>
            <person name="Yeh C.M."/>
            <person name="Liu K.W."/>
            <person name="Yoshida K."/>
            <person name="Zhang L.S."/>
            <person name="Chang S.B."/>
            <person name="Chen F."/>
            <person name="Shi Y."/>
            <person name="Su Y.Y."/>
            <person name="Zhang Y.Q."/>
            <person name="Chen L.J."/>
            <person name="Yin Y."/>
            <person name="Lin M."/>
            <person name="Huang H."/>
            <person name="Deng H."/>
            <person name="Wang Z.W."/>
            <person name="Zhu S.L."/>
            <person name="Zhao X."/>
            <person name="Deng C."/>
            <person name="Niu S.C."/>
            <person name="Huang J."/>
            <person name="Wang M."/>
            <person name="Liu G.H."/>
            <person name="Yang H.J."/>
            <person name="Xiao X.J."/>
            <person name="Hsiao Y.Y."/>
            <person name="Wu W.L."/>
            <person name="Chen Y.Y."/>
            <person name="Mitsuda N."/>
            <person name="Ohme-Takagi M."/>
            <person name="Luo Y.B."/>
            <person name="Van de Peer Y."/>
            <person name="Liu Z.J."/>
        </authorList>
    </citation>
    <scope>NUCLEOTIDE SEQUENCE [LARGE SCALE GENOMIC DNA]</scope>
    <source>
        <tissue evidence="1">The whole plant</tissue>
    </source>
</reference>
<evidence type="ECO:0000313" key="2">
    <source>
        <dbReference type="Proteomes" id="UP000233837"/>
    </source>
</evidence>
<organism evidence="1 2">
    <name type="scientific">Dendrobium catenatum</name>
    <dbReference type="NCBI Taxonomy" id="906689"/>
    <lineage>
        <taxon>Eukaryota</taxon>
        <taxon>Viridiplantae</taxon>
        <taxon>Streptophyta</taxon>
        <taxon>Embryophyta</taxon>
        <taxon>Tracheophyta</taxon>
        <taxon>Spermatophyta</taxon>
        <taxon>Magnoliopsida</taxon>
        <taxon>Liliopsida</taxon>
        <taxon>Asparagales</taxon>
        <taxon>Orchidaceae</taxon>
        <taxon>Epidendroideae</taxon>
        <taxon>Malaxideae</taxon>
        <taxon>Dendrobiinae</taxon>
        <taxon>Dendrobium</taxon>
    </lineage>
</organism>
<dbReference type="EMBL" id="KZ502021">
    <property type="protein sequence ID" value="PKU84904.1"/>
    <property type="molecule type" value="Genomic_DNA"/>
</dbReference>
<dbReference type="Proteomes" id="UP000233837">
    <property type="component" value="Unassembled WGS sequence"/>
</dbReference>
<dbReference type="AlphaFoldDB" id="A0A2I0XAJ0"/>